<organism evidence="11 12">
    <name type="scientific">Solanum bulbocastanum</name>
    <name type="common">Wild potato</name>
    <dbReference type="NCBI Taxonomy" id="147425"/>
    <lineage>
        <taxon>Eukaryota</taxon>
        <taxon>Viridiplantae</taxon>
        <taxon>Streptophyta</taxon>
        <taxon>Embryophyta</taxon>
        <taxon>Tracheophyta</taxon>
        <taxon>Spermatophyta</taxon>
        <taxon>Magnoliopsida</taxon>
        <taxon>eudicotyledons</taxon>
        <taxon>Gunneridae</taxon>
        <taxon>Pentapetalae</taxon>
        <taxon>asterids</taxon>
        <taxon>lamiids</taxon>
        <taxon>Solanales</taxon>
        <taxon>Solanaceae</taxon>
        <taxon>Solanoideae</taxon>
        <taxon>Solaneae</taxon>
        <taxon>Solanum</taxon>
    </lineage>
</organism>
<feature type="transmembrane region" description="Helical" evidence="8">
    <location>
        <begin position="167"/>
        <end position="191"/>
    </location>
</feature>
<dbReference type="PANTHER" id="PTHR36488">
    <property type="entry name" value="CASP-LIKE PROTEIN 1U1"/>
    <property type="match status" value="1"/>
</dbReference>
<evidence type="ECO:0000256" key="1">
    <source>
        <dbReference type="ARBA" id="ARBA00004651"/>
    </source>
</evidence>
<feature type="compositionally biased region" description="Low complexity" evidence="9">
    <location>
        <begin position="8"/>
        <end position="17"/>
    </location>
</feature>
<evidence type="ECO:0000256" key="7">
    <source>
        <dbReference type="ARBA" id="ARBA00023136"/>
    </source>
</evidence>
<gene>
    <name evidence="11" type="ORF">RDI58_001372</name>
</gene>
<dbReference type="Pfam" id="PF04535">
    <property type="entry name" value="CASP_dom"/>
    <property type="match status" value="1"/>
</dbReference>
<keyword evidence="12" id="KW-1185">Reference proteome</keyword>
<dbReference type="InterPro" id="IPR044173">
    <property type="entry name" value="CASPL"/>
</dbReference>
<evidence type="ECO:0000256" key="4">
    <source>
        <dbReference type="ARBA" id="ARBA00022475"/>
    </source>
</evidence>
<feature type="region of interest" description="Disordered" evidence="9">
    <location>
        <begin position="1"/>
        <end position="31"/>
    </location>
</feature>
<evidence type="ECO:0000256" key="8">
    <source>
        <dbReference type="RuleBase" id="RU361233"/>
    </source>
</evidence>
<keyword evidence="6 8" id="KW-1133">Transmembrane helix</keyword>
<feature type="transmembrane region" description="Helical" evidence="8">
    <location>
        <begin position="81"/>
        <end position="108"/>
    </location>
</feature>
<keyword evidence="4 8" id="KW-1003">Cell membrane</keyword>
<proteinExistence type="inferred from homology"/>
<dbReference type="EMBL" id="JBANQN010000001">
    <property type="protein sequence ID" value="KAK6803588.1"/>
    <property type="molecule type" value="Genomic_DNA"/>
</dbReference>
<comment type="caution">
    <text evidence="11">The sequence shown here is derived from an EMBL/GenBank/DDBJ whole genome shotgun (WGS) entry which is preliminary data.</text>
</comment>
<evidence type="ECO:0000313" key="12">
    <source>
        <dbReference type="Proteomes" id="UP001371456"/>
    </source>
</evidence>
<evidence type="ECO:0000256" key="9">
    <source>
        <dbReference type="SAM" id="MobiDB-lite"/>
    </source>
</evidence>
<comment type="similarity">
    <text evidence="2 8">Belongs to the Casparian strip membrane proteins (CASP) family.</text>
</comment>
<evidence type="ECO:0000256" key="2">
    <source>
        <dbReference type="ARBA" id="ARBA00007651"/>
    </source>
</evidence>
<evidence type="ECO:0000259" key="10">
    <source>
        <dbReference type="Pfam" id="PF04535"/>
    </source>
</evidence>
<reference evidence="11 12" key="1">
    <citation type="submission" date="2024-02" db="EMBL/GenBank/DDBJ databases">
        <title>de novo genome assembly of Solanum bulbocastanum strain 11H21.</title>
        <authorList>
            <person name="Hosaka A.J."/>
        </authorList>
    </citation>
    <scope>NUCLEOTIDE SEQUENCE [LARGE SCALE GENOMIC DNA]</scope>
    <source>
        <tissue evidence="11">Young leaves</tissue>
    </source>
</reference>
<evidence type="ECO:0000256" key="3">
    <source>
        <dbReference type="ARBA" id="ARBA00011489"/>
    </source>
</evidence>
<comment type="subcellular location">
    <subcellularLocation>
        <location evidence="1 8">Cell membrane</location>
        <topology evidence="1 8">Multi-pass membrane protein</topology>
    </subcellularLocation>
</comment>
<evidence type="ECO:0000313" key="11">
    <source>
        <dbReference type="EMBL" id="KAK6803588.1"/>
    </source>
</evidence>
<feature type="transmembrane region" description="Helical" evidence="8">
    <location>
        <begin position="120"/>
        <end position="146"/>
    </location>
</feature>
<dbReference type="Proteomes" id="UP001371456">
    <property type="component" value="Unassembled WGS sequence"/>
</dbReference>
<dbReference type="InterPro" id="IPR006702">
    <property type="entry name" value="CASP_dom"/>
</dbReference>
<evidence type="ECO:0000256" key="6">
    <source>
        <dbReference type="ARBA" id="ARBA00022989"/>
    </source>
</evidence>
<dbReference type="AlphaFoldDB" id="A0AAN8U7W2"/>
<name>A0AAN8U7W2_SOLBU</name>
<dbReference type="InterPro" id="IPR006459">
    <property type="entry name" value="CASP/CASPL"/>
</dbReference>
<feature type="domain" description="Casparian strip membrane protein" evidence="10">
    <location>
        <begin position="37"/>
        <end position="180"/>
    </location>
</feature>
<accession>A0AAN8U7W2</accession>
<comment type="subunit">
    <text evidence="3 8">Homodimer and heterodimers.</text>
</comment>
<protein>
    <recommendedName>
        <fullName evidence="8">CASP-like protein</fullName>
    </recommendedName>
</protein>
<dbReference type="NCBIfam" id="TIGR01569">
    <property type="entry name" value="A_tha_TIGR01569"/>
    <property type="match status" value="1"/>
</dbReference>
<keyword evidence="5 8" id="KW-0812">Transmembrane</keyword>
<dbReference type="GO" id="GO:0005886">
    <property type="term" value="C:plasma membrane"/>
    <property type="evidence" value="ECO:0007669"/>
    <property type="project" value="UniProtKB-SubCell"/>
</dbReference>
<dbReference type="PANTHER" id="PTHR36488:SF8">
    <property type="entry name" value="CASP-LIKE PROTEIN 1U1"/>
    <property type="match status" value="1"/>
</dbReference>
<keyword evidence="7 8" id="KW-0472">Membrane</keyword>
<feature type="transmembrane region" description="Helical" evidence="8">
    <location>
        <begin position="36"/>
        <end position="60"/>
    </location>
</feature>
<evidence type="ECO:0000256" key="5">
    <source>
        <dbReference type="ARBA" id="ARBA00022692"/>
    </source>
</evidence>
<sequence>MASEPEKVVSPVEAPVAERPPEKAAPPPSTTQPTDYFAVADVVLRLLVFASALVSVVVMSTSKETEMLPNPRLAKFTQSPALIYFVAALSVAGFFSLITTLGSLYSLIKPGCCAKIISHFIIIDVLLLGIVASATGAAGSVTYVGLKGNTYVGWRKVCTLYGKFCRYLGASIGVSLFASVMLVLLVLLSVYSLSKKIPK</sequence>